<keyword evidence="5 10" id="KW-0812">Transmembrane</keyword>
<comment type="subcellular location">
    <subcellularLocation>
        <location evidence="1">Membrane</location>
        <topology evidence="1">Multi-pass membrane protein</topology>
    </subcellularLocation>
</comment>
<dbReference type="Pfam" id="PF02254">
    <property type="entry name" value="TrkA_N"/>
    <property type="match status" value="1"/>
</dbReference>
<feature type="transmembrane region" description="Helical" evidence="10">
    <location>
        <begin position="181"/>
        <end position="203"/>
    </location>
</feature>
<keyword evidence="2" id="KW-0813">Transport</keyword>
<feature type="transmembrane region" description="Helical" evidence="10">
    <location>
        <begin position="55"/>
        <end position="74"/>
    </location>
</feature>
<feature type="domain" description="RCK N-terminal" evidence="11">
    <location>
        <begin position="410"/>
        <end position="527"/>
    </location>
</feature>
<dbReference type="PANTHER" id="PTHR46157">
    <property type="entry name" value="K(+) EFFLUX ANTIPORTER 3, CHLOROPLASTIC"/>
    <property type="match status" value="1"/>
</dbReference>
<evidence type="ECO:0000313" key="14">
    <source>
        <dbReference type="Proteomes" id="UP001203338"/>
    </source>
</evidence>
<dbReference type="Pfam" id="PF02080">
    <property type="entry name" value="TrkA_C"/>
    <property type="match status" value="1"/>
</dbReference>
<evidence type="ECO:0000313" key="13">
    <source>
        <dbReference type="EMBL" id="MCL6269850.1"/>
    </source>
</evidence>
<comment type="caution">
    <text evidence="13">The sequence shown here is derived from an EMBL/GenBank/DDBJ whole genome shotgun (WGS) entry which is preliminary data.</text>
</comment>
<evidence type="ECO:0000256" key="9">
    <source>
        <dbReference type="ARBA" id="ARBA00023136"/>
    </source>
</evidence>
<feature type="transmembrane region" description="Helical" evidence="10">
    <location>
        <begin position="352"/>
        <end position="375"/>
    </location>
</feature>
<dbReference type="InterPro" id="IPR036291">
    <property type="entry name" value="NAD(P)-bd_dom_sf"/>
</dbReference>
<evidence type="ECO:0000256" key="10">
    <source>
        <dbReference type="SAM" id="Phobius"/>
    </source>
</evidence>
<feature type="transmembrane region" description="Helical" evidence="10">
    <location>
        <begin position="147"/>
        <end position="169"/>
    </location>
</feature>
<dbReference type="InterPro" id="IPR038770">
    <property type="entry name" value="Na+/solute_symporter_sf"/>
</dbReference>
<reference evidence="13 14" key="1">
    <citation type="submission" date="2022-05" db="EMBL/GenBank/DDBJ databases">
        <authorList>
            <person name="Park J.-S."/>
        </authorList>
    </citation>
    <scope>NUCLEOTIDE SEQUENCE [LARGE SCALE GENOMIC DNA]</scope>
    <source>
        <strain evidence="13 14">2012CJ34-2</strain>
    </source>
</reference>
<dbReference type="SUPFAM" id="SSF116726">
    <property type="entry name" value="TrkA C-terminal domain-like"/>
    <property type="match status" value="1"/>
</dbReference>
<feature type="transmembrane region" description="Helical" evidence="10">
    <location>
        <begin position="6"/>
        <end position="24"/>
    </location>
</feature>
<dbReference type="InterPro" id="IPR006037">
    <property type="entry name" value="RCK_C"/>
</dbReference>
<gene>
    <name evidence="13" type="ORF">M3P05_07835</name>
</gene>
<feature type="transmembrane region" description="Helical" evidence="10">
    <location>
        <begin position="215"/>
        <end position="233"/>
    </location>
</feature>
<accession>A0ABT0PEQ7</accession>
<evidence type="ECO:0000256" key="8">
    <source>
        <dbReference type="ARBA" id="ARBA00023065"/>
    </source>
</evidence>
<evidence type="ECO:0000259" key="11">
    <source>
        <dbReference type="PROSITE" id="PS51201"/>
    </source>
</evidence>
<dbReference type="EMBL" id="JAMFLX010000008">
    <property type="protein sequence ID" value="MCL6269850.1"/>
    <property type="molecule type" value="Genomic_DNA"/>
</dbReference>
<feature type="transmembrane region" description="Helical" evidence="10">
    <location>
        <begin position="31"/>
        <end position="49"/>
    </location>
</feature>
<evidence type="ECO:0000256" key="1">
    <source>
        <dbReference type="ARBA" id="ARBA00004141"/>
    </source>
</evidence>
<dbReference type="Pfam" id="PF00999">
    <property type="entry name" value="Na_H_Exchanger"/>
    <property type="match status" value="1"/>
</dbReference>
<dbReference type="PANTHER" id="PTHR46157:SF4">
    <property type="entry name" value="K(+) EFFLUX ANTIPORTER 3, CHLOROPLASTIC"/>
    <property type="match status" value="1"/>
</dbReference>
<keyword evidence="7 10" id="KW-1133">Transmembrane helix</keyword>
<evidence type="ECO:0000256" key="7">
    <source>
        <dbReference type="ARBA" id="ARBA00022989"/>
    </source>
</evidence>
<dbReference type="InterPro" id="IPR006153">
    <property type="entry name" value="Cation/H_exchanger_TM"/>
</dbReference>
<dbReference type="InterPro" id="IPR036721">
    <property type="entry name" value="RCK_C_sf"/>
</dbReference>
<evidence type="ECO:0000256" key="4">
    <source>
        <dbReference type="ARBA" id="ARBA00022538"/>
    </source>
</evidence>
<keyword evidence="8" id="KW-0406">Ion transport</keyword>
<name>A0ABT0PEQ7_9GAMM</name>
<keyword evidence="9 10" id="KW-0472">Membrane</keyword>
<keyword evidence="3" id="KW-0050">Antiport</keyword>
<evidence type="ECO:0000256" key="5">
    <source>
        <dbReference type="ARBA" id="ARBA00022692"/>
    </source>
</evidence>
<proteinExistence type="predicted"/>
<dbReference type="Gene3D" id="3.30.70.1450">
    <property type="entry name" value="Regulator of K+ conductance, C-terminal domain"/>
    <property type="match status" value="1"/>
</dbReference>
<protein>
    <submittedName>
        <fullName evidence="13">Cation:proton antiporter</fullName>
    </submittedName>
</protein>
<dbReference type="Gene3D" id="3.40.50.720">
    <property type="entry name" value="NAD(P)-binding Rossmann-like Domain"/>
    <property type="match status" value="1"/>
</dbReference>
<evidence type="ECO:0000256" key="2">
    <source>
        <dbReference type="ARBA" id="ARBA00022448"/>
    </source>
</evidence>
<keyword evidence="4" id="KW-0633">Potassium transport</keyword>
<feature type="transmembrane region" description="Helical" evidence="10">
    <location>
        <begin position="296"/>
        <end position="318"/>
    </location>
</feature>
<dbReference type="SUPFAM" id="SSF51735">
    <property type="entry name" value="NAD(P)-binding Rossmann-fold domains"/>
    <property type="match status" value="1"/>
</dbReference>
<sequence length="660" mass="72116">MDFGFFNQLLIIFTVSVVAIAFFHRLHIPDTLAYLMVGLALGPTATGIIDGTFDITLLAEIGVVFLLFSLGLEFSLANVLAMRRIVFGLGGLQVLISTLLIAFCGLILGFSPVGTLVMAAGLSLSSTAIVSKELTRRNELRSRHGQLTIGTLIFQDIAAVLFLILIPALAGIGETSLSTSLMISMAKGIGFVAFMVLVGRWLLPRMFHEIARTKSEELFVLSAIVVCLVAAWLTHLLDLSMALGGFVAGMMLGESHYRHQIETDIRPFRDILLGLFFVSVGLMLDLDLFIANWHMILLAGTGLILFKACLIALLAHFIQRGQKTAIKTGISLAQSGEFCFALVALANQHELLLSSTSSFILSVTIFSMAATPLLIRFSGPLADLFVHGNRQNREPRKETDVISQQVEDIHQHILILGYGRVGQAISHFLQEDQLPFIAIDDDPIHVQEANRAGEPVFYGDCRRTDLLVAAGLNRARMVVICIDSSRAAMETLKGIRQVNSYVPVLVRTRDDSHMDTLKQEGATQVVPEVLESSLLIVSHVLTMLGHPEHSIAQRIQSVRREHYDILHGFFFGQSEVLHTAEGDPCKLRHGVTLEEKAWAVGKALGDINLQAGGVEVKRITREGSNIDPTDGLVLNSGDVLLLKGTSKQIEHGEALLLRGK</sequence>
<feature type="domain" description="RCK C-terminal" evidence="12">
    <location>
        <begin position="574"/>
        <end position="658"/>
    </location>
</feature>
<dbReference type="RefSeq" id="WP_249698950.1">
    <property type="nucleotide sequence ID" value="NZ_JAMFLX010000008.1"/>
</dbReference>
<feature type="transmembrane region" description="Helical" evidence="10">
    <location>
        <begin position="271"/>
        <end position="290"/>
    </location>
</feature>
<keyword evidence="14" id="KW-1185">Reference proteome</keyword>
<evidence type="ECO:0000256" key="3">
    <source>
        <dbReference type="ARBA" id="ARBA00022449"/>
    </source>
</evidence>
<keyword evidence="6" id="KW-0630">Potassium</keyword>
<evidence type="ECO:0000259" key="12">
    <source>
        <dbReference type="PROSITE" id="PS51202"/>
    </source>
</evidence>
<evidence type="ECO:0000256" key="6">
    <source>
        <dbReference type="ARBA" id="ARBA00022958"/>
    </source>
</evidence>
<feature type="transmembrane region" description="Helical" evidence="10">
    <location>
        <begin position="116"/>
        <end position="135"/>
    </location>
</feature>
<dbReference type="Proteomes" id="UP001203338">
    <property type="component" value="Unassembled WGS sequence"/>
</dbReference>
<dbReference type="InterPro" id="IPR003148">
    <property type="entry name" value="RCK_N"/>
</dbReference>
<feature type="transmembrane region" description="Helical" evidence="10">
    <location>
        <begin position="239"/>
        <end position="259"/>
    </location>
</feature>
<dbReference type="PROSITE" id="PS51201">
    <property type="entry name" value="RCK_N"/>
    <property type="match status" value="1"/>
</dbReference>
<feature type="transmembrane region" description="Helical" evidence="10">
    <location>
        <begin position="86"/>
        <end position="110"/>
    </location>
</feature>
<organism evidence="13 14">
    <name type="scientific">Parendozoicomonas callyspongiae</name>
    <dbReference type="NCBI Taxonomy" id="2942213"/>
    <lineage>
        <taxon>Bacteria</taxon>
        <taxon>Pseudomonadati</taxon>
        <taxon>Pseudomonadota</taxon>
        <taxon>Gammaproteobacteria</taxon>
        <taxon>Oceanospirillales</taxon>
        <taxon>Endozoicomonadaceae</taxon>
        <taxon>Parendozoicomonas</taxon>
    </lineage>
</organism>
<dbReference type="PROSITE" id="PS51202">
    <property type="entry name" value="RCK_C"/>
    <property type="match status" value="1"/>
</dbReference>
<dbReference type="Gene3D" id="1.20.1530.20">
    <property type="match status" value="1"/>
</dbReference>